<proteinExistence type="predicted"/>
<sequence length="417" mass="45364">MPGTTLLPWQAGLWVAGCLERLAPYVHACGTLRAAAFYRDSVDAFWTGHGELAAPDADRIAAVGAKLRALCDEYSAEAQIFEVIVRAAEAARQPMPEPMEQLVTRTVDLWSELGSDDDSGDREAQAQRDTLAMTQQPPAQAAAQIRIVSARLGAEWAARLANHGLLNADPKRPEIVIPPHDLPYQVGDVVAVSCPWTPTVTTRAGKYYAAVRWPWGAVLDPDSAYLPNGSVAFPVDESTEPWWPYQLRPPAAELDEGDRCAVGVPPTRCYVVRSNRYDPPMDDGFLPRLTASIALLPVGSGYADAADVWLERAEPFEMKLLHRPYGALRSGDTVDDADGRLLQFVPPFLFYADGARVRPSWPLALVTRDGVTPPSDAVDAVATATAVGGHADEIARWLTYSEAPYTATIAEELFDET</sequence>
<dbReference type="Proteomes" id="UP000253958">
    <property type="component" value="Chromosome"/>
</dbReference>
<accession>A0A6N3KAD2</accession>
<evidence type="ECO:0000313" key="2">
    <source>
        <dbReference type="EMBL" id="AXH93444.1"/>
    </source>
</evidence>
<dbReference type="EMBL" id="CP031263">
    <property type="protein sequence ID" value="AXH93444.1"/>
    <property type="molecule type" value="Genomic_DNA"/>
</dbReference>
<evidence type="ECO:0000256" key="1">
    <source>
        <dbReference type="SAM" id="MobiDB-lite"/>
    </source>
</evidence>
<protein>
    <submittedName>
        <fullName evidence="2">Uncharacterized protein</fullName>
    </submittedName>
</protein>
<reference evidence="2 3" key="1">
    <citation type="submission" date="2018-07" db="EMBL/GenBank/DDBJ databases">
        <authorList>
            <person name="Ye Y."/>
        </authorList>
    </citation>
    <scope>NUCLEOTIDE SEQUENCE [LARGE SCALE GENOMIC DNA]</scope>
    <source>
        <strain evidence="3">H14(2018)</strain>
    </source>
</reference>
<dbReference type="RefSeq" id="WP_071094274.1">
    <property type="nucleotide sequence ID" value="NZ_CBDRJA010000020.1"/>
</dbReference>
<evidence type="ECO:0000313" key="3">
    <source>
        <dbReference type="Proteomes" id="UP000253958"/>
    </source>
</evidence>
<feature type="region of interest" description="Disordered" evidence="1">
    <location>
        <begin position="113"/>
        <end position="137"/>
    </location>
</feature>
<name>A0A6N3KAD2_9ACTN</name>
<dbReference type="AlphaFoldDB" id="A0A6N3KAD2"/>
<organism evidence="2 3">
    <name type="scientific">Micromonospora aurantiaca</name>
    <name type="common">nom. illeg.</name>
    <dbReference type="NCBI Taxonomy" id="47850"/>
    <lineage>
        <taxon>Bacteria</taxon>
        <taxon>Bacillati</taxon>
        <taxon>Actinomycetota</taxon>
        <taxon>Actinomycetes</taxon>
        <taxon>Micromonosporales</taxon>
        <taxon>Micromonosporaceae</taxon>
        <taxon>Micromonospora</taxon>
    </lineage>
</organism>
<gene>
    <name evidence="2" type="ORF">DVH21_27820</name>
</gene>
<reference evidence="2 3" key="2">
    <citation type="submission" date="2018-08" db="EMBL/GenBank/DDBJ databases">
        <title>Streptomyces kandeliansis sp. nov., an endophytic bacterium isolated from mangrove plant.</title>
        <authorList>
            <person name="Wang R."/>
        </authorList>
    </citation>
    <scope>NUCLEOTIDE SEQUENCE [LARGE SCALE GENOMIC DNA]</scope>
    <source>
        <strain evidence="3">H14(2018)</strain>
    </source>
</reference>